<comment type="catalytic activity">
    <reaction evidence="9">
        <text>(7R,8S)-7,8-diammoniononanoate + CO2 + ATP = (4R,5S)-dethiobiotin + ADP + phosphate + 3 H(+)</text>
        <dbReference type="Rhea" id="RHEA:15805"/>
        <dbReference type="ChEBI" id="CHEBI:15378"/>
        <dbReference type="ChEBI" id="CHEBI:16526"/>
        <dbReference type="ChEBI" id="CHEBI:30616"/>
        <dbReference type="ChEBI" id="CHEBI:43474"/>
        <dbReference type="ChEBI" id="CHEBI:149469"/>
        <dbReference type="ChEBI" id="CHEBI:149473"/>
        <dbReference type="ChEBI" id="CHEBI:456216"/>
        <dbReference type="EC" id="6.3.3.3"/>
    </reaction>
</comment>
<feature type="binding site" evidence="9">
    <location>
        <begin position="13"/>
        <end position="18"/>
    </location>
    <ligand>
        <name>ATP</name>
        <dbReference type="ChEBI" id="CHEBI:30616"/>
    </ligand>
</feature>
<gene>
    <name evidence="9 10" type="primary">bioD</name>
    <name evidence="10" type="ORF">K8V47_07780</name>
</gene>
<dbReference type="AlphaFoldDB" id="A0A921EA82"/>
<comment type="function">
    <text evidence="9">Catalyzes a mechanistically unusual reaction, the ATP-dependent insertion of CO2 between the N7 and N8 nitrogen atoms of 7,8-diaminopelargonic acid (DAPA, also called 7,8-diammoniononanoate) to form a ureido ring.</text>
</comment>
<comment type="similarity">
    <text evidence="9">Belongs to the dethiobiotin synthetase family.</text>
</comment>
<evidence type="ECO:0000256" key="5">
    <source>
        <dbReference type="ARBA" id="ARBA00022756"/>
    </source>
</evidence>
<comment type="subunit">
    <text evidence="9">Homodimer.</text>
</comment>
<keyword evidence="1 9" id="KW-0963">Cytoplasm</keyword>
<keyword evidence="4 9" id="KW-0547">Nucleotide-binding</keyword>
<reference evidence="10" key="2">
    <citation type="submission" date="2021-09" db="EMBL/GenBank/DDBJ databases">
        <authorList>
            <person name="Gilroy R."/>
        </authorList>
    </citation>
    <scope>NUCLEOTIDE SEQUENCE</scope>
    <source>
        <strain evidence="10">4100</strain>
    </source>
</reference>
<protein>
    <recommendedName>
        <fullName evidence="9">ATP-dependent dethiobiotin synthetase BioD</fullName>
        <ecNumber evidence="9">6.3.3.3</ecNumber>
    </recommendedName>
    <alternativeName>
        <fullName evidence="9">DTB synthetase</fullName>
        <shortName evidence="9">DTBS</shortName>
    </alternativeName>
    <alternativeName>
        <fullName evidence="9">Dethiobiotin synthase</fullName>
    </alternativeName>
</protein>
<evidence type="ECO:0000256" key="4">
    <source>
        <dbReference type="ARBA" id="ARBA00022741"/>
    </source>
</evidence>
<dbReference type="NCBIfam" id="TIGR00347">
    <property type="entry name" value="bioD"/>
    <property type="match status" value="1"/>
</dbReference>
<dbReference type="GO" id="GO:0005829">
    <property type="term" value="C:cytosol"/>
    <property type="evidence" value="ECO:0007669"/>
    <property type="project" value="TreeGrafter"/>
</dbReference>
<feature type="binding site" evidence="9">
    <location>
        <position position="114"/>
    </location>
    <ligand>
        <name>Mg(2+)</name>
        <dbReference type="ChEBI" id="CHEBI:18420"/>
    </ligand>
</feature>
<evidence type="ECO:0000256" key="2">
    <source>
        <dbReference type="ARBA" id="ARBA00022598"/>
    </source>
</evidence>
<evidence type="ECO:0000256" key="3">
    <source>
        <dbReference type="ARBA" id="ARBA00022723"/>
    </source>
</evidence>
<dbReference type="Pfam" id="PF13500">
    <property type="entry name" value="AAA_26"/>
    <property type="match status" value="1"/>
</dbReference>
<evidence type="ECO:0000256" key="6">
    <source>
        <dbReference type="ARBA" id="ARBA00022840"/>
    </source>
</evidence>
<dbReference type="EC" id="6.3.3.3" evidence="9"/>
<comment type="caution">
    <text evidence="9">Lacks conserved residue(s) required for the propagation of feature annotation.</text>
</comment>
<dbReference type="Proteomes" id="UP000711407">
    <property type="component" value="Unassembled WGS sequence"/>
</dbReference>
<dbReference type="PIRSF" id="PIRSF006755">
    <property type="entry name" value="DTB_synth"/>
    <property type="match status" value="1"/>
</dbReference>
<evidence type="ECO:0000256" key="8">
    <source>
        <dbReference type="ARBA" id="ARBA00047386"/>
    </source>
</evidence>
<dbReference type="GO" id="GO:0005524">
    <property type="term" value="F:ATP binding"/>
    <property type="evidence" value="ECO:0007669"/>
    <property type="project" value="UniProtKB-UniRule"/>
</dbReference>
<evidence type="ECO:0000313" key="11">
    <source>
        <dbReference type="Proteomes" id="UP000711407"/>
    </source>
</evidence>
<organism evidence="10 11">
    <name type="scientific">Candidatus Amulumruptor caecigallinarius</name>
    <dbReference type="NCBI Taxonomy" id="2109911"/>
    <lineage>
        <taxon>Bacteria</taxon>
        <taxon>Pseudomonadati</taxon>
        <taxon>Bacteroidota</taxon>
        <taxon>Bacteroidia</taxon>
        <taxon>Bacteroidales</taxon>
        <taxon>Muribaculaceae</taxon>
        <taxon>Candidatus Amulumruptor</taxon>
    </lineage>
</organism>
<dbReference type="HAMAP" id="MF_00336">
    <property type="entry name" value="BioD"/>
    <property type="match status" value="1"/>
</dbReference>
<reference evidence="10" key="1">
    <citation type="journal article" date="2021" name="PeerJ">
        <title>Extensive microbial diversity within the chicken gut microbiome revealed by metagenomics and culture.</title>
        <authorList>
            <person name="Gilroy R."/>
            <person name="Ravi A."/>
            <person name="Getino M."/>
            <person name="Pursley I."/>
            <person name="Horton D.L."/>
            <person name="Alikhan N.F."/>
            <person name="Baker D."/>
            <person name="Gharbi K."/>
            <person name="Hall N."/>
            <person name="Watson M."/>
            <person name="Adriaenssens E.M."/>
            <person name="Foster-Nyarko E."/>
            <person name="Jarju S."/>
            <person name="Secka A."/>
            <person name="Antonio M."/>
            <person name="Oren A."/>
            <person name="Chaudhuri R.R."/>
            <person name="La Ragione R."/>
            <person name="Hildebrand F."/>
            <person name="Pallen M.J."/>
        </authorList>
    </citation>
    <scope>NUCLEOTIDE SEQUENCE</scope>
    <source>
        <strain evidence="10">4100</strain>
    </source>
</reference>
<dbReference type="GO" id="GO:0004141">
    <property type="term" value="F:dethiobiotin synthase activity"/>
    <property type="evidence" value="ECO:0007669"/>
    <property type="project" value="UniProtKB-UniRule"/>
</dbReference>
<evidence type="ECO:0000256" key="7">
    <source>
        <dbReference type="ARBA" id="ARBA00022842"/>
    </source>
</evidence>
<feature type="binding site" evidence="9">
    <location>
        <position position="50"/>
    </location>
    <ligand>
        <name>Mg(2+)</name>
        <dbReference type="ChEBI" id="CHEBI:18420"/>
    </ligand>
</feature>
<keyword evidence="5 9" id="KW-0093">Biotin biosynthesis</keyword>
<feature type="binding site" evidence="9">
    <location>
        <begin position="174"/>
        <end position="175"/>
    </location>
    <ligand>
        <name>ATP</name>
        <dbReference type="ChEBI" id="CHEBI:30616"/>
    </ligand>
</feature>
<feature type="active site" evidence="9">
    <location>
        <position position="38"/>
    </location>
</feature>
<feature type="binding site" evidence="9">
    <location>
        <position position="17"/>
    </location>
    <ligand>
        <name>Mg(2+)</name>
        <dbReference type="ChEBI" id="CHEBI:18420"/>
    </ligand>
</feature>
<dbReference type="EMBL" id="DYXT01000040">
    <property type="protein sequence ID" value="HJE39636.1"/>
    <property type="molecule type" value="Genomic_DNA"/>
</dbReference>
<dbReference type="InterPro" id="IPR027417">
    <property type="entry name" value="P-loop_NTPase"/>
</dbReference>
<dbReference type="PANTHER" id="PTHR43210">
    <property type="entry name" value="DETHIOBIOTIN SYNTHETASE"/>
    <property type="match status" value="1"/>
</dbReference>
<dbReference type="GO" id="GO:0000287">
    <property type="term" value="F:magnesium ion binding"/>
    <property type="evidence" value="ECO:0007669"/>
    <property type="project" value="UniProtKB-UniRule"/>
</dbReference>
<proteinExistence type="inferred from homology"/>
<evidence type="ECO:0000256" key="1">
    <source>
        <dbReference type="ARBA" id="ARBA00022490"/>
    </source>
</evidence>
<feature type="binding site" evidence="9">
    <location>
        <begin position="114"/>
        <end position="117"/>
    </location>
    <ligand>
        <name>ATP</name>
        <dbReference type="ChEBI" id="CHEBI:30616"/>
    </ligand>
</feature>
<dbReference type="InterPro" id="IPR004472">
    <property type="entry name" value="DTB_synth_BioD"/>
</dbReference>
<accession>A0A921EA82</accession>
<keyword evidence="3 9" id="KW-0479">Metal-binding</keyword>
<name>A0A921EA82_9BACT</name>
<evidence type="ECO:0000256" key="9">
    <source>
        <dbReference type="HAMAP-Rule" id="MF_00336"/>
    </source>
</evidence>
<feature type="binding site" evidence="9">
    <location>
        <position position="42"/>
    </location>
    <ligand>
        <name>substrate</name>
    </ligand>
</feature>
<sequence>MSHSIFISGIDTDAGKSYVTGWLAKSIARSGKSVATMKFIQTGNVGRSEDIEVHRRIMGYDLPEDADLTTAPVIFTYPASPHLSAMIDRRPIDFDAIERSRLLLESRYDVVLIEGAGGLMVPLTETMLTIDYPRKHDLPVILVTNGRLGSINHTILSLEAIASRGMILDSVVYNTYFDNDKVIAPDTHRYISQYLDRHFSGVKMIDCPVI</sequence>
<comment type="caution">
    <text evidence="10">The sequence shown here is derived from an EMBL/GenBank/DDBJ whole genome shotgun (WGS) entry which is preliminary data.</text>
</comment>
<feature type="binding site" evidence="9">
    <location>
        <position position="50"/>
    </location>
    <ligand>
        <name>ATP</name>
        <dbReference type="ChEBI" id="CHEBI:30616"/>
    </ligand>
</feature>
<comment type="pathway">
    <text evidence="9">Cofactor biosynthesis; biotin biosynthesis; biotin from 7,8-diaminononanoate: step 1/2.</text>
</comment>
<comment type="subcellular location">
    <subcellularLocation>
        <location evidence="9">Cytoplasm</location>
    </subcellularLocation>
</comment>
<dbReference type="GO" id="GO:0009102">
    <property type="term" value="P:biotin biosynthetic process"/>
    <property type="evidence" value="ECO:0007669"/>
    <property type="project" value="UniProtKB-UniRule"/>
</dbReference>
<keyword evidence="2 9" id="KW-0436">Ligase</keyword>
<comment type="cofactor">
    <cofactor evidence="9">
        <name>Mg(2+)</name>
        <dbReference type="ChEBI" id="CHEBI:18420"/>
    </cofactor>
</comment>
<keyword evidence="6 9" id="KW-0067">ATP-binding</keyword>
<comment type="catalytic activity">
    <reaction evidence="8">
        <text>(7R,8S)-8-amino-7-(carboxyamino)nonanoate + ATP = (4R,5S)-dethiobiotin + ADP + phosphate + H(+)</text>
        <dbReference type="Rhea" id="RHEA:63684"/>
        <dbReference type="ChEBI" id="CHEBI:15378"/>
        <dbReference type="ChEBI" id="CHEBI:30616"/>
        <dbReference type="ChEBI" id="CHEBI:43474"/>
        <dbReference type="ChEBI" id="CHEBI:149470"/>
        <dbReference type="ChEBI" id="CHEBI:149473"/>
        <dbReference type="ChEBI" id="CHEBI:456216"/>
    </reaction>
</comment>
<dbReference type="SUPFAM" id="SSF52540">
    <property type="entry name" value="P-loop containing nucleoside triphosphate hydrolases"/>
    <property type="match status" value="1"/>
</dbReference>
<keyword evidence="7 9" id="KW-0460">Magnesium</keyword>
<evidence type="ECO:0000313" key="10">
    <source>
        <dbReference type="EMBL" id="HJE39636.1"/>
    </source>
</evidence>
<dbReference type="Gene3D" id="3.40.50.300">
    <property type="entry name" value="P-loop containing nucleotide triphosphate hydrolases"/>
    <property type="match status" value="1"/>
</dbReference>
<dbReference type="CDD" id="cd03109">
    <property type="entry name" value="DTBS"/>
    <property type="match status" value="1"/>
</dbReference>
<dbReference type="PANTHER" id="PTHR43210:SF2">
    <property type="entry name" value="ATP-DEPENDENT DETHIOBIOTIN SYNTHETASE BIOD 2"/>
    <property type="match status" value="1"/>
</dbReference>